<sequence>MKEVISSKKESALGLSAEIANNLVLKSTQPTYYKDKLEKAIEISLDQDNPLRMRMVLCPNWNVNENGRAIERIPVSVNNNHLLIDDDSQKIIGLLSEEVPNLVKYLNRNDVDVQLLVILADILSPGWVNDSKKAKENLEQNRKAMKLLLSSSENGKEVFNHERASVKVQSQLQLATNTPKYQERLIGYQIEALKTGTTENLWYLEVIGKLQEIGEYEDKRNDLAGLRKIWERALFLSSIYALDGEVVESDFNISGFAPSKYTNYVALGTVGTPHADIMAQGLNIKRKTPLPTITPFNNTMEHSWKEKRVSSIVY</sequence>
<gene>
    <name evidence="1" type="ORF">A2771_04505</name>
</gene>
<accession>A0A1F7Y412</accession>
<comment type="caution">
    <text evidence="1">The sequence shown here is derived from an EMBL/GenBank/DDBJ whole genome shotgun (WGS) entry which is preliminary data.</text>
</comment>
<organism evidence="1 2">
    <name type="scientific">Candidatus Woesebacteria bacterium RIFCSPHIGHO2_01_FULL_38_26b</name>
    <dbReference type="NCBI Taxonomy" id="1802491"/>
    <lineage>
        <taxon>Bacteria</taxon>
        <taxon>Candidatus Woeseibacteriota</taxon>
    </lineage>
</organism>
<evidence type="ECO:0000313" key="1">
    <source>
        <dbReference type="EMBL" id="OGM21398.1"/>
    </source>
</evidence>
<name>A0A1F7Y412_9BACT</name>
<protein>
    <submittedName>
        <fullName evidence="1">Uncharacterized protein</fullName>
    </submittedName>
</protein>
<dbReference type="EMBL" id="MGGD01000011">
    <property type="protein sequence ID" value="OGM21398.1"/>
    <property type="molecule type" value="Genomic_DNA"/>
</dbReference>
<dbReference type="AlphaFoldDB" id="A0A1F7Y412"/>
<proteinExistence type="predicted"/>
<evidence type="ECO:0000313" key="2">
    <source>
        <dbReference type="Proteomes" id="UP000176741"/>
    </source>
</evidence>
<reference evidence="1 2" key="1">
    <citation type="journal article" date="2016" name="Nat. Commun.">
        <title>Thousands of microbial genomes shed light on interconnected biogeochemical processes in an aquifer system.</title>
        <authorList>
            <person name="Anantharaman K."/>
            <person name="Brown C.T."/>
            <person name="Hug L.A."/>
            <person name="Sharon I."/>
            <person name="Castelle C.J."/>
            <person name="Probst A.J."/>
            <person name="Thomas B.C."/>
            <person name="Singh A."/>
            <person name="Wilkins M.J."/>
            <person name="Karaoz U."/>
            <person name="Brodie E.L."/>
            <person name="Williams K.H."/>
            <person name="Hubbard S.S."/>
            <person name="Banfield J.F."/>
        </authorList>
    </citation>
    <scope>NUCLEOTIDE SEQUENCE [LARGE SCALE GENOMIC DNA]</scope>
</reference>
<dbReference type="Proteomes" id="UP000176741">
    <property type="component" value="Unassembled WGS sequence"/>
</dbReference>